<dbReference type="OrthoDB" id="9770043at2"/>
<evidence type="ECO:0000256" key="1">
    <source>
        <dbReference type="SAM" id="SignalP"/>
    </source>
</evidence>
<evidence type="ECO:0000259" key="2">
    <source>
        <dbReference type="Pfam" id="PF07995"/>
    </source>
</evidence>
<evidence type="ECO:0000313" key="4">
    <source>
        <dbReference type="Proteomes" id="UP000015455"/>
    </source>
</evidence>
<dbReference type="SUPFAM" id="SSF50952">
    <property type="entry name" value="Soluble quinoprotein glucose dehydrogenase"/>
    <property type="match status" value="1"/>
</dbReference>
<reference evidence="3 4" key="1">
    <citation type="submission" date="2013-06" db="EMBL/GenBank/DDBJ databases">
        <title>Draft genome sequence of Thauera terpenica.</title>
        <authorList>
            <person name="Liu B."/>
            <person name="Frostegard A.H."/>
            <person name="Shapleigh J.P."/>
        </authorList>
    </citation>
    <scope>NUCLEOTIDE SEQUENCE [LARGE SCALE GENOMIC DNA]</scope>
    <source>
        <strain evidence="3 4">58Eu</strain>
    </source>
</reference>
<comment type="caution">
    <text evidence="3">The sequence shown here is derived from an EMBL/GenBank/DDBJ whole genome shotgun (WGS) entry which is preliminary data.</text>
</comment>
<dbReference type="InterPro" id="IPR011041">
    <property type="entry name" value="Quinoprot_gluc/sorb_DH_b-prop"/>
</dbReference>
<feature type="chain" id="PRO_5004573781" description="Glucose/Sorbosone dehydrogenase domain-containing protein" evidence="1">
    <location>
        <begin position="26"/>
        <end position="377"/>
    </location>
</feature>
<dbReference type="InterPro" id="IPR011042">
    <property type="entry name" value="6-blade_b-propeller_TolB-like"/>
</dbReference>
<gene>
    <name evidence="3" type="ORF">M622_12645</name>
</gene>
<feature type="domain" description="Glucose/Sorbosone dehydrogenase" evidence="2">
    <location>
        <begin position="46"/>
        <end position="373"/>
    </location>
</feature>
<keyword evidence="1" id="KW-0732">Signal</keyword>
<dbReference type="Proteomes" id="UP000015455">
    <property type="component" value="Unassembled WGS sequence"/>
</dbReference>
<dbReference type="Gene3D" id="2.120.10.30">
    <property type="entry name" value="TolB, C-terminal domain"/>
    <property type="match status" value="1"/>
</dbReference>
<dbReference type="EMBL" id="ATJV01000045">
    <property type="protein sequence ID" value="EPZ16398.1"/>
    <property type="molecule type" value="Genomic_DNA"/>
</dbReference>
<dbReference type="eggNOG" id="COG2133">
    <property type="taxonomic scope" value="Bacteria"/>
</dbReference>
<dbReference type="STRING" id="1348657.M622_12645"/>
<dbReference type="Pfam" id="PF07995">
    <property type="entry name" value="GSDH"/>
    <property type="match status" value="1"/>
</dbReference>
<dbReference type="PATRIC" id="fig|1348657.5.peg.1069"/>
<name>T0B0P7_9RHOO</name>
<protein>
    <recommendedName>
        <fullName evidence="2">Glucose/Sorbosone dehydrogenase domain-containing protein</fullName>
    </recommendedName>
</protein>
<organism evidence="3 4">
    <name type="scientific">Thauera terpenica 58Eu</name>
    <dbReference type="NCBI Taxonomy" id="1348657"/>
    <lineage>
        <taxon>Bacteria</taxon>
        <taxon>Pseudomonadati</taxon>
        <taxon>Pseudomonadota</taxon>
        <taxon>Betaproteobacteria</taxon>
        <taxon>Rhodocyclales</taxon>
        <taxon>Zoogloeaceae</taxon>
        <taxon>Thauera</taxon>
    </lineage>
</organism>
<dbReference type="RefSeq" id="WP_021248510.1">
    <property type="nucleotide sequence ID" value="NZ_ATJV01000045.1"/>
</dbReference>
<accession>T0B0P7</accession>
<dbReference type="InterPro" id="IPR012938">
    <property type="entry name" value="Glc/Sorbosone_DH"/>
</dbReference>
<dbReference type="PANTHER" id="PTHR19328">
    <property type="entry name" value="HEDGEHOG-INTERACTING PROTEIN"/>
    <property type="match status" value="1"/>
</dbReference>
<evidence type="ECO:0000313" key="3">
    <source>
        <dbReference type="EMBL" id="EPZ16398.1"/>
    </source>
</evidence>
<proteinExistence type="predicted"/>
<dbReference type="AlphaFoldDB" id="T0B0P7"/>
<keyword evidence="4" id="KW-1185">Reference proteome</keyword>
<feature type="signal peptide" evidence="1">
    <location>
        <begin position="1"/>
        <end position="25"/>
    </location>
</feature>
<sequence length="377" mass="40857">MNGVRGLVSSLALALAALASMAVGAADVVLRTEAGPVRLTEVVRGLDKPWSIAFLPDGRLLLTERPGRMRIAARDGTLSAPLAGVPAVHAEGQGGLLDVALSPDFATDQRIVFSYAQPTPTGARTAVARARLDVAALKLEDVKLIFSQNEDPAGKHHWGSRLVFDRAGNLFVTLGDRFHPRERAQALDSHLGKIVRIDMDGSVPADNPFLQQAGASPEIWSYGHRNVQGAALHPATGELWAHEHGPQGGDELNRVLPGRNYGWPVITFGREYVIGTKIGEGTARADVEAPLTQWTPSIAPSGMAFYTAELFPQWRGNLFLGALKYQMLVRLVVDGSTVVHEERLELGRRIRDVRQGPDGHLWLLDESEGRVLRLDPG</sequence>
<dbReference type="PANTHER" id="PTHR19328:SF75">
    <property type="entry name" value="ALDOSE SUGAR DEHYDROGENASE YLII"/>
    <property type="match status" value="1"/>
</dbReference>